<dbReference type="Proteomes" id="UP000092460">
    <property type="component" value="Unassembled WGS sequence"/>
</dbReference>
<protein>
    <submittedName>
        <fullName evidence="1">Uncharacterized protein</fullName>
    </submittedName>
</protein>
<evidence type="ECO:0000313" key="2">
    <source>
        <dbReference type="Proteomes" id="UP000092460"/>
    </source>
</evidence>
<organism evidence="1 2">
    <name type="scientific">Glossina palpalis gambiensis</name>
    <dbReference type="NCBI Taxonomy" id="67801"/>
    <lineage>
        <taxon>Eukaryota</taxon>
        <taxon>Metazoa</taxon>
        <taxon>Ecdysozoa</taxon>
        <taxon>Arthropoda</taxon>
        <taxon>Hexapoda</taxon>
        <taxon>Insecta</taxon>
        <taxon>Pterygota</taxon>
        <taxon>Neoptera</taxon>
        <taxon>Endopterygota</taxon>
        <taxon>Diptera</taxon>
        <taxon>Brachycera</taxon>
        <taxon>Muscomorpha</taxon>
        <taxon>Hippoboscoidea</taxon>
        <taxon>Glossinidae</taxon>
        <taxon>Glossina</taxon>
    </lineage>
</organism>
<keyword evidence="2" id="KW-1185">Reference proteome</keyword>
<accession>A0A1B0BYQ6</accession>
<dbReference type="EMBL" id="JXJN01022765">
    <property type="status" value="NOT_ANNOTATED_CDS"/>
    <property type="molecule type" value="Genomic_DNA"/>
</dbReference>
<evidence type="ECO:0000313" key="1">
    <source>
        <dbReference type="EnsemblMetazoa" id="GPPI044445-PA"/>
    </source>
</evidence>
<sequence>MTKVETRFFGHKISLSPPSIPANSHNTSNIINFIFNNNNTCHSSDPIVRGLDSSKRRRNSLWKVSHKTQQDDRRQSEFYRSLLVLDGSNFTPDLLKRFERHSAGSNVKEIKELIKLGGVIWIMSNFPYNLSNINFNLRRDFSFLFLIGDISKPINRADFLSKYGLLIDVKHKRLLDSFANISVYATPDMKELTTRNLTECLAYRKLICYYVVIFPVDTSSLLTLSAGNLDLFVGNRNTSQDHRQANLYFNSSDKQSTNTLNVTTSASK</sequence>
<dbReference type="EMBL" id="JXJN01022766">
    <property type="status" value="NOT_ANNOTATED_CDS"/>
    <property type="molecule type" value="Genomic_DNA"/>
</dbReference>
<reference evidence="2" key="1">
    <citation type="submission" date="2015-01" db="EMBL/GenBank/DDBJ databases">
        <authorList>
            <person name="Aksoy S."/>
            <person name="Warren W."/>
            <person name="Wilson R.K."/>
        </authorList>
    </citation>
    <scope>NUCLEOTIDE SEQUENCE [LARGE SCALE GENOMIC DNA]</scope>
    <source>
        <strain evidence="2">IAEA</strain>
    </source>
</reference>
<dbReference type="AlphaFoldDB" id="A0A1B0BYQ6"/>
<reference evidence="1" key="2">
    <citation type="submission" date="2020-05" db="UniProtKB">
        <authorList>
            <consortium name="EnsemblMetazoa"/>
        </authorList>
    </citation>
    <scope>IDENTIFICATION</scope>
    <source>
        <strain evidence="1">IAEA</strain>
    </source>
</reference>
<dbReference type="VEuPathDB" id="VectorBase:GPPI044445"/>
<dbReference type="EnsemblMetazoa" id="GPPI044445-RA">
    <property type="protein sequence ID" value="GPPI044445-PA"/>
    <property type="gene ID" value="GPPI044445"/>
</dbReference>
<dbReference type="STRING" id="67801.A0A1B0BYQ6"/>
<name>A0A1B0BYQ6_9MUSC</name>
<proteinExistence type="predicted"/>